<comment type="caution">
    <text evidence="1">The sequence shown here is derived from an EMBL/GenBank/DDBJ whole genome shotgun (WGS) entry which is preliminary data.</text>
</comment>
<keyword evidence="2" id="KW-1185">Reference proteome</keyword>
<evidence type="ECO:0000313" key="1">
    <source>
        <dbReference type="EMBL" id="GMH28997.1"/>
    </source>
</evidence>
<dbReference type="EMBL" id="BSYO01000035">
    <property type="protein sequence ID" value="GMH28997.1"/>
    <property type="molecule type" value="Genomic_DNA"/>
</dbReference>
<sequence length="76" mass="8450">MLREGDEEGYAMRGLTWTCVAHLMVFGRVCWFDIPHWESLSLCIPELTRADVAVEAHLEVWIRSAGSQDCVGAGLG</sequence>
<reference evidence="1" key="1">
    <citation type="submission" date="2023-05" db="EMBL/GenBank/DDBJ databases">
        <title>Nepenthes gracilis genome sequencing.</title>
        <authorList>
            <person name="Fukushima K."/>
        </authorList>
    </citation>
    <scope>NUCLEOTIDE SEQUENCE</scope>
    <source>
        <strain evidence="1">SING2019-196</strain>
    </source>
</reference>
<proteinExistence type="predicted"/>
<dbReference type="AlphaFoldDB" id="A0AAD3THR4"/>
<dbReference type="Proteomes" id="UP001279734">
    <property type="component" value="Unassembled WGS sequence"/>
</dbReference>
<gene>
    <name evidence="1" type="ORF">Nepgr_030840</name>
</gene>
<evidence type="ECO:0000313" key="2">
    <source>
        <dbReference type="Proteomes" id="UP001279734"/>
    </source>
</evidence>
<accession>A0AAD3THR4</accession>
<name>A0AAD3THR4_NEPGR</name>
<organism evidence="1 2">
    <name type="scientific">Nepenthes gracilis</name>
    <name type="common">Slender pitcher plant</name>
    <dbReference type="NCBI Taxonomy" id="150966"/>
    <lineage>
        <taxon>Eukaryota</taxon>
        <taxon>Viridiplantae</taxon>
        <taxon>Streptophyta</taxon>
        <taxon>Embryophyta</taxon>
        <taxon>Tracheophyta</taxon>
        <taxon>Spermatophyta</taxon>
        <taxon>Magnoliopsida</taxon>
        <taxon>eudicotyledons</taxon>
        <taxon>Gunneridae</taxon>
        <taxon>Pentapetalae</taxon>
        <taxon>Caryophyllales</taxon>
        <taxon>Nepenthaceae</taxon>
        <taxon>Nepenthes</taxon>
    </lineage>
</organism>
<protein>
    <submittedName>
        <fullName evidence="1">Uncharacterized protein</fullName>
    </submittedName>
</protein>